<evidence type="ECO:0000256" key="7">
    <source>
        <dbReference type="PROSITE-ProRule" id="PRU00325"/>
    </source>
</evidence>
<evidence type="ECO:0000256" key="8">
    <source>
        <dbReference type="SAM" id="MobiDB-lite"/>
    </source>
</evidence>
<dbReference type="InterPro" id="IPR006564">
    <property type="entry name" value="Znf_PMZ"/>
</dbReference>
<accession>A0A9R0J216</accession>
<feature type="domain" description="SWIM-type" evidence="9">
    <location>
        <begin position="412"/>
        <end position="455"/>
    </location>
</feature>
<feature type="region of interest" description="Disordered" evidence="8">
    <location>
        <begin position="621"/>
        <end position="643"/>
    </location>
</feature>
<keyword evidence="6" id="KW-0233">DNA recombination</keyword>
<dbReference type="InterPro" id="IPR001207">
    <property type="entry name" value="Transposase_mutator"/>
</dbReference>
<dbReference type="InterPro" id="IPR018289">
    <property type="entry name" value="MULE_transposase_dom"/>
</dbReference>
<dbReference type="Proteomes" id="UP000813463">
    <property type="component" value="Chromosome 5"/>
</dbReference>
<evidence type="ECO:0000256" key="5">
    <source>
        <dbReference type="ARBA" id="ARBA00023125"/>
    </source>
</evidence>
<evidence type="ECO:0000256" key="1">
    <source>
        <dbReference type="ARBA" id="ARBA00022578"/>
    </source>
</evidence>
<dbReference type="Pfam" id="PF10551">
    <property type="entry name" value="MULE"/>
    <property type="match status" value="1"/>
</dbReference>
<dbReference type="KEGG" id="soe:110799025"/>
<dbReference type="GO" id="GO:0004803">
    <property type="term" value="F:transposase activity"/>
    <property type="evidence" value="ECO:0007669"/>
    <property type="project" value="InterPro"/>
</dbReference>
<evidence type="ECO:0000256" key="6">
    <source>
        <dbReference type="ARBA" id="ARBA00023172"/>
    </source>
</evidence>
<dbReference type="InterPro" id="IPR007527">
    <property type="entry name" value="Znf_SWIM"/>
</dbReference>
<dbReference type="PANTHER" id="PTHR31973:SF187">
    <property type="entry name" value="MUTATOR TRANSPOSASE MUDRA PROTEIN"/>
    <property type="match status" value="1"/>
</dbReference>
<proteinExistence type="predicted"/>
<gene>
    <name evidence="11" type="primary">LOC110799025</name>
</gene>
<dbReference type="SMART" id="SM00575">
    <property type="entry name" value="ZnF_PMZ"/>
    <property type="match status" value="1"/>
</dbReference>
<dbReference type="GO" id="GO:0006313">
    <property type="term" value="P:DNA transposition"/>
    <property type="evidence" value="ECO:0007669"/>
    <property type="project" value="InterPro"/>
</dbReference>
<feature type="region of interest" description="Disordered" evidence="8">
    <location>
        <begin position="499"/>
        <end position="566"/>
    </location>
</feature>
<organism evidence="10 11">
    <name type="scientific">Spinacia oleracea</name>
    <name type="common">Spinach</name>
    <dbReference type="NCBI Taxonomy" id="3562"/>
    <lineage>
        <taxon>Eukaryota</taxon>
        <taxon>Viridiplantae</taxon>
        <taxon>Streptophyta</taxon>
        <taxon>Embryophyta</taxon>
        <taxon>Tracheophyta</taxon>
        <taxon>Spermatophyta</taxon>
        <taxon>Magnoliopsida</taxon>
        <taxon>eudicotyledons</taxon>
        <taxon>Gunneridae</taxon>
        <taxon>Pentapetalae</taxon>
        <taxon>Caryophyllales</taxon>
        <taxon>Chenopodiaceae</taxon>
        <taxon>Chenopodioideae</taxon>
        <taxon>Anserineae</taxon>
        <taxon>Spinacia</taxon>
    </lineage>
</organism>
<evidence type="ECO:0000313" key="10">
    <source>
        <dbReference type="Proteomes" id="UP000813463"/>
    </source>
</evidence>
<evidence type="ECO:0000256" key="2">
    <source>
        <dbReference type="ARBA" id="ARBA00022723"/>
    </source>
</evidence>
<evidence type="ECO:0000259" key="9">
    <source>
        <dbReference type="PROSITE" id="PS50966"/>
    </source>
</evidence>
<evidence type="ECO:0000256" key="3">
    <source>
        <dbReference type="ARBA" id="ARBA00022771"/>
    </source>
</evidence>
<keyword evidence="5" id="KW-0238">DNA-binding</keyword>
<keyword evidence="4" id="KW-0862">Zinc</keyword>
<dbReference type="PANTHER" id="PTHR31973">
    <property type="entry name" value="POLYPROTEIN, PUTATIVE-RELATED"/>
    <property type="match status" value="1"/>
</dbReference>
<dbReference type="GeneID" id="110799025"/>
<evidence type="ECO:0000256" key="4">
    <source>
        <dbReference type="ARBA" id="ARBA00022833"/>
    </source>
</evidence>
<dbReference type="PROSITE" id="PS50966">
    <property type="entry name" value="ZF_SWIM"/>
    <property type="match status" value="1"/>
</dbReference>
<keyword evidence="1" id="KW-0815">Transposition</keyword>
<keyword evidence="2" id="KW-0479">Metal-binding</keyword>
<feature type="compositionally biased region" description="Low complexity" evidence="8">
    <location>
        <begin position="628"/>
        <end position="643"/>
    </location>
</feature>
<dbReference type="GO" id="GO:0003677">
    <property type="term" value="F:DNA binding"/>
    <property type="evidence" value="ECO:0007669"/>
    <property type="project" value="UniProtKB-KW"/>
</dbReference>
<dbReference type="PROSITE" id="PS01007">
    <property type="entry name" value="TRANSPOSASE_MUTATOR"/>
    <property type="match status" value="1"/>
</dbReference>
<sequence>MNRCKFPWDTKRSKRVKCTCGEILCNFKILAMKVRDEETLQIRTTRLKHDCCYANWNRQVTAEYLAERYLEVFRNDPTWALVKGFGVRVLQETGVECGYNKLWYARARVKYLLYADGAEQYKRVWDYVEAVKKHIEGSYAICCTETIDRPPPVFQRMFICLKPVLDGFMRGCRSIIGLDGCHLTGLFTGICLVAVASDGNNNIYPLAWAVVDTERTDTWTWFIDLLGTALGTTDGEGWTFMSDRQKGLLEAFKNVVPKAEIRFCWRHVWCNFKEKFPGQAFKEQLWSCATATTQLEFNKQMEDLKLLSVGAHAYMDKIPPKYWSRHAFSSRPKSKMLLNNMCESFNNVLKQARDKPILTHMEWMRRYVMQRHCKKREGVRGMLGKFMPYVRKQLEWAETQRRFCLLSKSSDYFFEVENNNNIFIVDLFNKKCTCYSWELTGIPCHHAYACILYMRLNPEDFVADWYSKEMYMVVYEAIVPPLPGPNHWEKSQNVEPAPLPYITMPGRPSKKKRNIGAGEAEEAAQKKGKDVPPGLNNKKQNGKVDDAQHAARGGRQNKCGNCKKLGHNRKTCKEPMDCTVEIRPPPTGKPPSDDPWCIYRRERREALQKQKEANADIVTQASQTSIASCSQQPQSSPSHAMFE</sequence>
<dbReference type="AlphaFoldDB" id="A0A9R0J216"/>
<reference evidence="11" key="2">
    <citation type="submission" date="2025-08" db="UniProtKB">
        <authorList>
            <consortium name="RefSeq"/>
        </authorList>
    </citation>
    <scope>IDENTIFICATION</scope>
    <source>
        <tissue evidence="11">Leaf</tissue>
    </source>
</reference>
<dbReference type="GO" id="GO:0008270">
    <property type="term" value="F:zinc ion binding"/>
    <property type="evidence" value="ECO:0007669"/>
    <property type="project" value="UniProtKB-KW"/>
</dbReference>
<evidence type="ECO:0000313" key="11">
    <source>
        <dbReference type="RefSeq" id="XP_021859917.2"/>
    </source>
</evidence>
<name>A0A9R0J216_SPIOL</name>
<dbReference type="Pfam" id="PF04434">
    <property type="entry name" value="SWIM"/>
    <property type="match status" value="1"/>
</dbReference>
<protein>
    <recommendedName>
        <fullName evidence="9">SWIM-type domain-containing protein</fullName>
    </recommendedName>
</protein>
<dbReference type="RefSeq" id="XP_021859917.2">
    <property type="nucleotide sequence ID" value="XM_022004225.2"/>
</dbReference>
<keyword evidence="10" id="KW-1185">Reference proteome</keyword>
<reference evidence="10" key="1">
    <citation type="journal article" date="2021" name="Nat. Commun.">
        <title>Genomic analyses provide insights into spinach domestication and the genetic basis of agronomic traits.</title>
        <authorList>
            <person name="Cai X."/>
            <person name="Sun X."/>
            <person name="Xu C."/>
            <person name="Sun H."/>
            <person name="Wang X."/>
            <person name="Ge C."/>
            <person name="Zhang Z."/>
            <person name="Wang Q."/>
            <person name="Fei Z."/>
            <person name="Jiao C."/>
            <person name="Wang Q."/>
        </authorList>
    </citation>
    <scope>NUCLEOTIDE SEQUENCE [LARGE SCALE GENOMIC DNA]</scope>
    <source>
        <strain evidence="10">cv. Varoflay</strain>
    </source>
</reference>
<keyword evidence="3 7" id="KW-0863">Zinc-finger</keyword>